<protein>
    <submittedName>
        <fullName evidence="1">Uncharacterized protein</fullName>
    </submittedName>
</protein>
<evidence type="ECO:0000313" key="2">
    <source>
        <dbReference type="Proteomes" id="UP001186974"/>
    </source>
</evidence>
<dbReference type="Proteomes" id="UP001186974">
    <property type="component" value="Unassembled WGS sequence"/>
</dbReference>
<comment type="caution">
    <text evidence="1">The sequence shown here is derived from an EMBL/GenBank/DDBJ whole genome shotgun (WGS) entry which is preliminary data.</text>
</comment>
<keyword evidence="2" id="KW-1185">Reference proteome</keyword>
<name>A0ACC3D4V8_9PEZI</name>
<sequence length="312" mass="34608">MSSQDIDGDIVLIGAGTIGLSFAALHLQHQSAVKLKIVDPRPDLEFYVTETLPKYLPDNQKQLARSLTLTSDLASAVQNASIVQEQGPENAHFKKRIWEEIEKHAPKNALFWSSTSGIPASVQNERMMDKSRLLVVHPYNPPHVMPLLELVPSPETSEDLIQQALSFWRRRSREPVVFKKECTGFVANRLAFALLREAIQLVNEGVVTVEEVDTIVQSSMGPRWAVWGPFKSYHAGGGAGGLEGFFKNIGGTVQACWDEGGKVNVGEGWEEKIFKQAQDAYGVVDTQKRDKMTSEVLGAVADAKEVRQQVWK</sequence>
<proteinExistence type="predicted"/>
<dbReference type="EMBL" id="JAWDJW010007560">
    <property type="protein sequence ID" value="KAK3061920.1"/>
    <property type="molecule type" value="Genomic_DNA"/>
</dbReference>
<reference evidence="1" key="1">
    <citation type="submission" date="2024-09" db="EMBL/GenBank/DDBJ databases">
        <title>Black Yeasts Isolated from many extreme environments.</title>
        <authorList>
            <person name="Coleine C."/>
            <person name="Stajich J.E."/>
            <person name="Selbmann L."/>
        </authorList>
    </citation>
    <scope>NUCLEOTIDE SEQUENCE</scope>
    <source>
        <strain evidence="1">CCFEE 5737</strain>
    </source>
</reference>
<organism evidence="1 2">
    <name type="scientific">Coniosporium uncinatum</name>
    <dbReference type="NCBI Taxonomy" id="93489"/>
    <lineage>
        <taxon>Eukaryota</taxon>
        <taxon>Fungi</taxon>
        <taxon>Dikarya</taxon>
        <taxon>Ascomycota</taxon>
        <taxon>Pezizomycotina</taxon>
        <taxon>Dothideomycetes</taxon>
        <taxon>Dothideomycetes incertae sedis</taxon>
        <taxon>Coniosporium</taxon>
    </lineage>
</organism>
<gene>
    <name evidence="1" type="ORF">LTS18_005174</name>
</gene>
<accession>A0ACC3D4V8</accession>
<evidence type="ECO:0000313" key="1">
    <source>
        <dbReference type="EMBL" id="KAK3061920.1"/>
    </source>
</evidence>